<evidence type="ECO:0000256" key="8">
    <source>
        <dbReference type="HAMAP-Rule" id="MF_00101"/>
    </source>
</evidence>
<name>A0A7J5C132_9MICO</name>
<gene>
    <name evidence="8" type="primary">acpS</name>
    <name evidence="10" type="ORF">F8O01_02390</name>
</gene>
<feature type="domain" description="4'-phosphopantetheinyl transferase" evidence="9">
    <location>
        <begin position="4"/>
        <end position="91"/>
    </location>
</feature>
<evidence type="ECO:0000256" key="3">
    <source>
        <dbReference type="ARBA" id="ARBA00022723"/>
    </source>
</evidence>
<keyword evidence="5 8" id="KW-0460">Magnesium</keyword>
<feature type="binding site" evidence="8">
    <location>
        <position position="8"/>
    </location>
    <ligand>
        <name>Mg(2+)</name>
        <dbReference type="ChEBI" id="CHEBI:18420"/>
    </ligand>
</feature>
<dbReference type="GO" id="GO:0006633">
    <property type="term" value="P:fatty acid biosynthetic process"/>
    <property type="evidence" value="ECO:0007669"/>
    <property type="project" value="UniProtKB-UniRule"/>
</dbReference>
<comment type="cofactor">
    <cofactor evidence="8">
        <name>Mg(2+)</name>
        <dbReference type="ChEBI" id="CHEBI:18420"/>
    </cofactor>
</comment>
<keyword evidence="4 8" id="KW-0276">Fatty acid metabolism</keyword>
<dbReference type="Proteomes" id="UP000467240">
    <property type="component" value="Unassembled WGS sequence"/>
</dbReference>
<dbReference type="Gene3D" id="3.90.470.20">
    <property type="entry name" value="4'-phosphopantetheinyl transferase domain"/>
    <property type="match status" value="1"/>
</dbReference>
<evidence type="ECO:0000256" key="6">
    <source>
        <dbReference type="ARBA" id="ARBA00023098"/>
    </source>
</evidence>
<keyword evidence="11" id="KW-1185">Reference proteome</keyword>
<keyword evidence="7 8" id="KW-0275">Fatty acid biosynthesis</keyword>
<evidence type="ECO:0000256" key="1">
    <source>
        <dbReference type="ARBA" id="ARBA00022516"/>
    </source>
</evidence>
<evidence type="ECO:0000256" key="5">
    <source>
        <dbReference type="ARBA" id="ARBA00022842"/>
    </source>
</evidence>
<comment type="subcellular location">
    <subcellularLocation>
        <location evidence="8">Cytoplasm</location>
    </subcellularLocation>
</comment>
<dbReference type="NCBIfam" id="NF000832">
    <property type="entry name" value="PRK00070.3-2"/>
    <property type="match status" value="1"/>
</dbReference>
<evidence type="ECO:0000256" key="4">
    <source>
        <dbReference type="ARBA" id="ARBA00022832"/>
    </source>
</evidence>
<evidence type="ECO:0000256" key="7">
    <source>
        <dbReference type="ARBA" id="ARBA00023160"/>
    </source>
</evidence>
<organism evidence="10 11">
    <name type="scientific">Pseudoclavibacter chungangensis</name>
    <dbReference type="NCBI Taxonomy" id="587635"/>
    <lineage>
        <taxon>Bacteria</taxon>
        <taxon>Bacillati</taxon>
        <taxon>Actinomycetota</taxon>
        <taxon>Actinomycetes</taxon>
        <taxon>Micrococcales</taxon>
        <taxon>Microbacteriaceae</taxon>
        <taxon>Pseudoclavibacter</taxon>
    </lineage>
</organism>
<evidence type="ECO:0000313" key="11">
    <source>
        <dbReference type="Proteomes" id="UP000467240"/>
    </source>
</evidence>
<dbReference type="GO" id="GO:0005737">
    <property type="term" value="C:cytoplasm"/>
    <property type="evidence" value="ECO:0007669"/>
    <property type="project" value="UniProtKB-SubCell"/>
</dbReference>
<sequence>MIVGIGIDTVDLTRFARSVERAPRLLDRLFTDAERALPRASLAARFAAREAAVKALGGLHGLQLRDLAVAREHLGPPTFELDAHARAVLASLGVARLHLSITHDANLATAFVVAEGGTN</sequence>
<reference evidence="10 11" key="1">
    <citation type="submission" date="2019-09" db="EMBL/GenBank/DDBJ databases">
        <title>Phylogeny of genus Pseudoclavibacter and closely related genus.</title>
        <authorList>
            <person name="Li Y."/>
        </authorList>
    </citation>
    <scope>NUCLEOTIDE SEQUENCE [LARGE SCALE GENOMIC DNA]</scope>
    <source>
        <strain evidence="10 11">DSM 23821</strain>
    </source>
</reference>
<keyword evidence="1 8" id="KW-0444">Lipid biosynthesis</keyword>
<feature type="binding site" evidence="8">
    <location>
        <position position="50"/>
    </location>
    <ligand>
        <name>Mg(2+)</name>
        <dbReference type="ChEBI" id="CHEBI:18420"/>
    </ligand>
</feature>
<dbReference type="OrthoDB" id="517356at2"/>
<dbReference type="NCBIfam" id="TIGR00516">
    <property type="entry name" value="acpS"/>
    <property type="match status" value="1"/>
</dbReference>
<evidence type="ECO:0000256" key="2">
    <source>
        <dbReference type="ARBA" id="ARBA00022679"/>
    </source>
</evidence>
<dbReference type="NCBIfam" id="TIGR00556">
    <property type="entry name" value="pantethn_trn"/>
    <property type="match status" value="1"/>
</dbReference>
<dbReference type="InterPro" id="IPR037143">
    <property type="entry name" value="4-PPantetheinyl_Trfase_dom_sf"/>
</dbReference>
<keyword evidence="8" id="KW-0963">Cytoplasm</keyword>
<dbReference type="SUPFAM" id="SSF56214">
    <property type="entry name" value="4'-phosphopantetheinyl transferase"/>
    <property type="match status" value="1"/>
</dbReference>
<dbReference type="RefSeq" id="WP_158039269.1">
    <property type="nucleotide sequence ID" value="NZ_JACCFV010000001.1"/>
</dbReference>
<keyword evidence="6 8" id="KW-0443">Lipid metabolism</keyword>
<evidence type="ECO:0000313" key="10">
    <source>
        <dbReference type="EMBL" id="KAB1662329.1"/>
    </source>
</evidence>
<dbReference type="Pfam" id="PF01648">
    <property type="entry name" value="ACPS"/>
    <property type="match status" value="1"/>
</dbReference>
<dbReference type="EC" id="2.7.8.7" evidence="8"/>
<proteinExistence type="inferred from homology"/>
<comment type="similarity">
    <text evidence="8">Belongs to the P-Pant transferase superfamily. AcpS family.</text>
</comment>
<comment type="function">
    <text evidence="8">Transfers the 4'-phosphopantetheine moiety from coenzyme A to a Ser of acyl-carrier-protein.</text>
</comment>
<dbReference type="InterPro" id="IPR008278">
    <property type="entry name" value="4-PPantetheinyl_Trfase_dom"/>
</dbReference>
<comment type="caution">
    <text evidence="10">The sequence shown here is derived from an EMBL/GenBank/DDBJ whole genome shotgun (WGS) entry which is preliminary data.</text>
</comment>
<comment type="catalytic activity">
    <reaction evidence="8">
        <text>apo-[ACP] + CoA = holo-[ACP] + adenosine 3',5'-bisphosphate + H(+)</text>
        <dbReference type="Rhea" id="RHEA:12068"/>
        <dbReference type="Rhea" id="RHEA-COMP:9685"/>
        <dbReference type="Rhea" id="RHEA-COMP:9690"/>
        <dbReference type="ChEBI" id="CHEBI:15378"/>
        <dbReference type="ChEBI" id="CHEBI:29999"/>
        <dbReference type="ChEBI" id="CHEBI:57287"/>
        <dbReference type="ChEBI" id="CHEBI:58343"/>
        <dbReference type="ChEBI" id="CHEBI:64479"/>
        <dbReference type="EC" id="2.7.8.7"/>
    </reaction>
</comment>
<accession>A0A7J5C132</accession>
<protein>
    <recommendedName>
        <fullName evidence="8">Holo-[acyl-carrier-protein] synthase</fullName>
        <shortName evidence="8">Holo-ACP synthase</shortName>
        <ecNumber evidence="8">2.7.8.7</ecNumber>
    </recommendedName>
    <alternativeName>
        <fullName evidence="8">4'-phosphopantetheinyl transferase AcpS</fullName>
    </alternativeName>
</protein>
<dbReference type="GO" id="GO:0000287">
    <property type="term" value="F:magnesium ion binding"/>
    <property type="evidence" value="ECO:0007669"/>
    <property type="project" value="UniProtKB-UniRule"/>
</dbReference>
<dbReference type="GO" id="GO:0008897">
    <property type="term" value="F:holo-[acyl-carrier-protein] synthase activity"/>
    <property type="evidence" value="ECO:0007669"/>
    <property type="project" value="UniProtKB-UniRule"/>
</dbReference>
<dbReference type="InterPro" id="IPR004568">
    <property type="entry name" value="Ppantetheine-prot_Trfase_dom"/>
</dbReference>
<keyword evidence="2 8" id="KW-0808">Transferase</keyword>
<dbReference type="AlphaFoldDB" id="A0A7J5C132"/>
<dbReference type="HAMAP" id="MF_00101">
    <property type="entry name" value="AcpS"/>
    <property type="match status" value="1"/>
</dbReference>
<keyword evidence="3 8" id="KW-0479">Metal-binding</keyword>
<evidence type="ECO:0000259" key="9">
    <source>
        <dbReference type="Pfam" id="PF01648"/>
    </source>
</evidence>
<dbReference type="EMBL" id="WBJZ01000002">
    <property type="protein sequence ID" value="KAB1662329.1"/>
    <property type="molecule type" value="Genomic_DNA"/>
</dbReference>
<dbReference type="InterPro" id="IPR002582">
    <property type="entry name" value="ACPS"/>
</dbReference>